<dbReference type="RefSeq" id="XP_056543537.1">
    <property type="nucleotide sequence ID" value="XM_056687982.1"/>
</dbReference>
<dbReference type="AlphaFoldDB" id="A0A9W9I3B1"/>
<dbReference type="Proteomes" id="UP001149163">
    <property type="component" value="Unassembled WGS sequence"/>
</dbReference>
<proteinExistence type="predicted"/>
<dbReference type="EMBL" id="JAPQKN010000003">
    <property type="protein sequence ID" value="KAJ5167076.1"/>
    <property type="molecule type" value="Genomic_DNA"/>
</dbReference>
<name>A0A9W9I3B1_9EURO</name>
<gene>
    <name evidence="1" type="ORF">N7482_005857</name>
</gene>
<reference evidence="1" key="2">
    <citation type="journal article" date="2023" name="IMA Fungus">
        <title>Comparative genomic study of the Penicillium genus elucidates a diverse pangenome and 15 lateral gene transfer events.</title>
        <authorList>
            <person name="Petersen C."/>
            <person name="Sorensen T."/>
            <person name="Nielsen M.R."/>
            <person name="Sondergaard T.E."/>
            <person name="Sorensen J.L."/>
            <person name="Fitzpatrick D.A."/>
            <person name="Frisvad J.C."/>
            <person name="Nielsen K.L."/>
        </authorList>
    </citation>
    <scope>NUCLEOTIDE SEQUENCE</scope>
    <source>
        <strain evidence="1">IBT 26290</strain>
    </source>
</reference>
<protein>
    <submittedName>
        <fullName evidence="1">Uncharacterized protein</fullName>
    </submittedName>
</protein>
<keyword evidence="2" id="KW-1185">Reference proteome</keyword>
<accession>A0A9W9I3B1</accession>
<evidence type="ECO:0000313" key="1">
    <source>
        <dbReference type="EMBL" id="KAJ5167076.1"/>
    </source>
</evidence>
<comment type="caution">
    <text evidence="1">The sequence shown here is derived from an EMBL/GenBank/DDBJ whole genome shotgun (WGS) entry which is preliminary data.</text>
</comment>
<sequence length="185" mass="20575">MNIIKKYPHDPEHLLGLPSAKSALRPGECQSSFFPATHILVKPPRVDTFTTQWGGRKRARSEPESVMAATDLITKDPQKSSVRASCSLPPKQAGKPETIITRHNENPIAWHATDITLGQKVWVLAKDWPALPETMDEPTKSVEANPRFPRFLLSQAVAWSNTELTDGRQRQLLSAGRSTSHQIPV</sequence>
<evidence type="ECO:0000313" key="2">
    <source>
        <dbReference type="Proteomes" id="UP001149163"/>
    </source>
</evidence>
<dbReference type="GeneID" id="81427158"/>
<reference evidence="1" key="1">
    <citation type="submission" date="2022-11" db="EMBL/GenBank/DDBJ databases">
        <authorList>
            <person name="Petersen C."/>
        </authorList>
    </citation>
    <scope>NUCLEOTIDE SEQUENCE</scope>
    <source>
        <strain evidence="1">IBT 26290</strain>
    </source>
</reference>
<organism evidence="1 2">
    <name type="scientific">Penicillium canariense</name>
    <dbReference type="NCBI Taxonomy" id="189055"/>
    <lineage>
        <taxon>Eukaryota</taxon>
        <taxon>Fungi</taxon>
        <taxon>Dikarya</taxon>
        <taxon>Ascomycota</taxon>
        <taxon>Pezizomycotina</taxon>
        <taxon>Eurotiomycetes</taxon>
        <taxon>Eurotiomycetidae</taxon>
        <taxon>Eurotiales</taxon>
        <taxon>Aspergillaceae</taxon>
        <taxon>Penicillium</taxon>
    </lineage>
</organism>